<comment type="caution">
    <text evidence="2">The sequence shown here is derived from an EMBL/GenBank/DDBJ whole genome shotgun (WGS) entry which is preliminary data.</text>
</comment>
<dbReference type="EMBL" id="JAFKCV010000001">
    <property type="protein sequence ID" value="MBN7823669.1"/>
    <property type="molecule type" value="Genomic_DNA"/>
</dbReference>
<proteinExistence type="predicted"/>
<keyword evidence="1" id="KW-0812">Transmembrane</keyword>
<organism evidence="2 3">
    <name type="scientific">Bowmanella dokdonensis</name>
    <dbReference type="NCBI Taxonomy" id="751969"/>
    <lineage>
        <taxon>Bacteria</taxon>
        <taxon>Pseudomonadati</taxon>
        <taxon>Pseudomonadota</taxon>
        <taxon>Gammaproteobacteria</taxon>
        <taxon>Alteromonadales</taxon>
        <taxon>Alteromonadaceae</taxon>
        <taxon>Bowmanella</taxon>
    </lineage>
</organism>
<dbReference type="RefSeq" id="WP_206571792.1">
    <property type="nucleotide sequence ID" value="NZ_JAFKCV010000001.1"/>
</dbReference>
<feature type="transmembrane region" description="Helical" evidence="1">
    <location>
        <begin position="78"/>
        <end position="95"/>
    </location>
</feature>
<keyword evidence="3" id="KW-1185">Reference proteome</keyword>
<keyword evidence="1" id="KW-1133">Transmembrane helix</keyword>
<feature type="transmembrane region" description="Helical" evidence="1">
    <location>
        <begin position="107"/>
        <end position="128"/>
    </location>
</feature>
<accession>A0A939DJ50</accession>
<dbReference type="AlphaFoldDB" id="A0A939DJ50"/>
<evidence type="ECO:0000256" key="1">
    <source>
        <dbReference type="SAM" id="Phobius"/>
    </source>
</evidence>
<dbReference type="Proteomes" id="UP000664654">
    <property type="component" value="Unassembled WGS sequence"/>
</dbReference>
<feature type="transmembrane region" description="Helical" evidence="1">
    <location>
        <begin position="207"/>
        <end position="224"/>
    </location>
</feature>
<name>A0A939DJ50_9ALTE</name>
<evidence type="ECO:0000313" key="3">
    <source>
        <dbReference type="Proteomes" id="UP000664654"/>
    </source>
</evidence>
<feature type="transmembrane region" description="Helical" evidence="1">
    <location>
        <begin position="20"/>
        <end position="42"/>
    </location>
</feature>
<gene>
    <name evidence="2" type="ORF">J0A66_00395</name>
</gene>
<reference evidence="2" key="1">
    <citation type="submission" date="2021-03" db="EMBL/GenBank/DDBJ databases">
        <title>novel species isolated from a fishpond in China.</title>
        <authorList>
            <person name="Lu H."/>
            <person name="Cai Z."/>
        </authorList>
    </citation>
    <scope>NUCLEOTIDE SEQUENCE</scope>
    <source>
        <strain evidence="2">JCM 30855</strain>
    </source>
</reference>
<feature type="transmembrane region" description="Helical" evidence="1">
    <location>
        <begin position="140"/>
        <end position="161"/>
    </location>
</feature>
<feature type="transmembrane region" description="Helical" evidence="1">
    <location>
        <begin position="173"/>
        <end position="195"/>
    </location>
</feature>
<sequence length="236" mass="26508">MENQDSKLPFTANPSPAIPLWQFGLLASLLPLLTIHLTLLVSFWQDALPHCNPYWLDCVSISATGRYGLAYFLFKAGMIPAMVLLALFWTLNSYWLKSLGLGSQRYLGWLGVVASLALIVYSLSLGHVGETFYLLRRAGVVIYLGLTFIAQACLGAALASHPSRPMSRSGRRLLLFSALTLFIAIFSLALDGLWPVWHERMEDAFEWWLVLLLNLHAVWVAVLWRRLGFVARMGVR</sequence>
<evidence type="ECO:0000313" key="2">
    <source>
        <dbReference type="EMBL" id="MBN7823669.1"/>
    </source>
</evidence>
<keyword evidence="1" id="KW-0472">Membrane</keyword>
<protein>
    <submittedName>
        <fullName evidence="2">Uncharacterized protein</fullName>
    </submittedName>
</protein>